<feature type="region of interest" description="Disordered" evidence="8">
    <location>
        <begin position="95"/>
        <end position="116"/>
    </location>
</feature>
<dbReference type="VEuPathDB" id="FungiDB:SJAG_05244"/>
<evidence type="ECO:0000313" key="9">
    <source>
        <dbReference type="EMBL" id="EEB06656.1"/>
    </source>
</evidence>
<dbReference type="GeneID" id="7049868"/>
<dbReference type="OrthoDB" id="10252718at2759"/>
<keyword evidence="2" id="KW-0809">Transit peptide</keyword>
<proteinExistence type="inferred from homology"/>
<dbReference type="JaponicusDB" id="SJAG_05244">
    <property type="gene designation" value="mrpl37"/>
</dbReference>
<dbReference type="Pfam" id="PF08561">
    <property type="entry name" value="Ribosomal_L37"/>
    <property type="match status" value="1"/>
</dbReference>
<comment type="similarity">
    <text evidence="6">Belongs to the mitochondrion-specific ribosomal protein mL54 family.</text>
</comment>
<evidence type="ECO:0000256" key="6">
    <source>
        <dbReference type="ARBA" id="ARBA00033752"/>
    </source>
</evidence>
<gene>
    <name evidence="10" type="primary">mrpl37</name>
    <name evidence="9" type="ORF">SJAG_05244</name>
</gene>
<dbReference type="PANTHER" id="PTHR28595">
    <property type="entry name" value="39S RIBOSOMAL PROTEIN L54, MITOCHONDRIAL"/>
    <property type="match status" value="1"/>
</dbReference>
<evidence type="ECO:0000256" key="7">
    <source>
        <dbReference type="ARBA" id="ARBA00035179"/>
    </source>
</evidence>
<keyword evidence="3 9" id="KW-0689">Ribosomal protein</keyword>
<comment type="subcellular location">
    <subcellularLocation>
        <location evidence="1">Mitochondrion</location>
    </subcellularLocation>
</comment>
<keyword evidence="11" id="KW-1185">Reference proteome</keyword>
<reference evidence="9 11" key="1">
    <citation type="journal article" date="2011" name="Science">
        <title>Comparative functional genomics of the fission yeasts.</title>
        <authorList>
            <person name="Rhind N."/>
            <person name="Chen Z."/>
            <person name="Yassour M."/>
            <person name="Thompson D.A."/>
            <person name="Haas B.J."/>
            <person name="Habib N."/>
            <person name="Wapinski I."/>
            <person name="Roy S."/>
            <person name="Lin M.F."/>
            <person name="Heiman D.I."/>
            <person name="Young S.K."/>
            <person name="Furuya K."/>
            <person name="Guo Y."/>
            <person name="Pidoux A."/>
            <person name="Chen H.M."/>
            <person name="Robbertse B."/>
            <person name="Goldberg J.M."/>
            <person name="Aoki K."/>
            <person name="Bayne E.H."/>
            <person name="Berlin A.M."/>
            <person name="Desjardins C.A."/>
            <person name="Dobbs E."/>
            <person name="Dukaj L."/>
            <person name="Fan L."/>
            <person name="FitzGerald M.G."/>
            <person name="French C."/>
            <person name="Gujja S."/>
            <person name="Hansen K."/>
            <person name="Keifenheim D."/>
            <person name="Levin J.Z."/>
            <person name="Mosher R.A."/>
            <person name="Mueller C.A."/>
            <person name="Pfiffner J."/>
            <person name="Priest M."/>
            <person name="Russ C."/>
            <person name="Smialowska A."/>
            <person name="Swoboda P."/>
            <person name="Sykes S.M."/>
            <person name="Vaughn M."/>
            <person name="Vengrova S."/>
            <person name="Yoder R."/>
            <person name="Zeng Q."/>
            <person name="Allshire R."/>
            <person name="Baulcombe D."/>
            <person name="Birren B.W."/>
            <person name="Brown W."/>
            <person name="Ekwall K."/>
            <person name="Kellis M."/>
            <person name="Leatherwood J."/>
            <person name="Levin H."/>
            <person name="Margalit H."/>
            <person name="Martienssen R."/>
            <person name="Nieduszynski C.A."/>
            <person name="Spatafora J.W."/>
            <person name="Friedman N."/>
            <person name="Dalgaard J.Z."/>
            <person name="Baumann P."/>
            <person name="Niki H."/>
            <person name="Regev A."/>
            <person name="Nusbaum C."/>
        </authorList>
    </citation>
    <scope>NUCLEOTIDE SEQUENCE [LARGE SCALE GENOMIC DNA]</scope>
    <source>
        <strain evidence="11">yFS275 / FY16936</strain>
    </source>
</reference>
<dbReference type="RefSeq" id="XP_002172949.1">
    <property type="nucleotide sequence ID" value="XM_002172913.1"/>
</dbReference>
<name>B6JYN8_SCHJY</name>
<dbReference type="PANTHER" id="PTHR28595:SF1">
    <property type="entry name" value="LARGE RIBOSOMAL SUBUNIT PROTEIN ML54"/>
    <property type="match status" value="1"/>
</dbReference>
<accession>B6JYN8</accession>
<dbReference type="eggNOG" id="KOG3435">
    <property type="taxonomic scope" value="Eukaryota"/>
</dbReference>
<dbReference type="GO" id="GO:0005840">
    <property type="term" value="C:ribosome"/>
    <property type="evidence" value="ECO:0007669"/>
    <property type="project" value="UniProtKB-KW"/>
</dbReference>
<sequence length="116" mass="13460">MSFHSKISAQSLRLMRSLRNLRLGICVQARLFSRAAPLFRPPSSTVAGTIMKGLSIHKNEPDPVAKEDNEYPDWLWTLLDETKPVLEPTEIWKQPPSVHRRARKQSIRMENLRRKT</sequence>
<keyword evidence="5" id="KW-0687">Ribonucleoprotein</keyword>
<evidence type="ECO:0000256" key="3">
    <source>
        <dbReference type="ARBA" id="ARBA00022980"/>
    </source>
</evidence>
<evidence type="ECO:0000256" key="2">
    <source>
        <dbReference type="ARBA" id="ARBA00022946"/>
    </source>
</evidence>
<dbReference type="EMBL" id="KE651168">
    <property type="protein sequence ID" value="EEB06656.1"/>
    <property type="molecule type" value="Genomic_DNA"/>
</dbReference>
<dbReference type="HOGENOM" id="CLU_2098240_0_0_1"/>
<dbReference type="STRING" id="402676.B6JYN8"/>
<organism evidence="9 11">
    <name type="scientific">Schizosaccharomyces japonicus (strain yFS275 / FY16936)</name>
    <name type="common">Fission yeast</name>
    <dbReference type="NCBI Taxonomy" id="402676"/>
    <lineage>
        <taxon>Eukaryota</taxon>
        <taxon>Fungi</taxon>
        <taxon>Dikarya</taxon>
        <taxon>Ascomycota</taxon>
        <taxon>Taphrinomycotina</taxon>
        <taxon>Schizosaccharomycetes</taxon>
        <taxon>Schizosaccharomycetales</taxon>
        <taxon>Schizosaccharomycetaceae</taxon>
        <taxon>Schizosaccharomyces</taxon>
    </lineage>
</organism>
<evidence type="ECO:0000256" key="8">
    <source>
        <dbReference type="SAM" id="MobiDB-lite"/>
    </source>
</evidence>
<dbReference type="GO" id="GO:0005739">
    <property type="term" value="C:mitochondrion"/>
    <property type="evidence" value="ECO:0007669"/>
    <property type="project" value="UniProtKB-SubCell"/>
</dbReference>
<keyword evidence="4" id="KW-0496">Mitochondrion</keyword>
<evidence type="ECO:0000313" key="11">
    <source>
        <dbReference type="Proteomes" id="UP000001744"/>
    </source>
</evidence>
<dbReference type="GO" id="GO:1990904">
    <property type="term" value="C:ribonucleoprotein complex"/>
    <property type="evidence" value="ECO:0007669"/>
    <property type="project" value="UniProtKB-KW"/>
</dbReference>
<protein>
    <recommendedName>
        <fullName evidence="7">Large ribosomal subunit protein mL54</fullName>
    </recommendedName>
</protein>
<evidence type="ECO:0000256" key="5">
    <source>
        <dbReference type="ARBA" id="ARBA00023274"/>
    </source>
</evidence>
<dbReference type="Proteomes" id="UP000001744">
    <property type="component" value="Unassembled WGS sequence"/>
</dbReference>
<dbReference type="AlphaFoldDB" id="B6JYN8"/>
<dbReference type="InterPro" id="IPR013870">
    <property type="entry name" value="Ribosomal_mL54"/>
</dbReference>
<evidence type="ECO:0000313" key="10">
    <source>
        <dbReference type="JaponicusDB" id="SJAG_05244"/>
    </source>
</evidence>
<evidence type="ECO:0000256" key="4">
    <source>
        <dbReference type="ARBA" id="ARBA00023128"/>
    </source>
</evidence>
<evidence type="ECO:0000256" key="1">
    <source>
        <dbReference type="ARBA" id="ARBA00004173"/>
    </source>
</evidence>